<dbReference type="Pfam" id="PF13167">
    <property type="entry name" value="GTP-bdg_N"/>
    <property type="match status" value="1"/>
</dbReference>
<comment type="caution">
    <text evidence="7">The sequence shown here is derived from an EMBL/GenBank/DDBJ whole genome shotgun (WGS) entry which is preliminary data.</text>
</comment>
<keyword evidence="8" id="KW-1185">Reference proteome</keyword>
<dbReference type="InterPro" id="IPR006073">
    <property type="entry name" value="GTP-bd"/>
</dbReference>
<dbReference type="HAMAP" id="MF_00900">
    <property type="entry name" value="GTPase_HflX"/>
    <property type="match status" value="1"/>
</dbReference>
<keyword evidence="1" id="KW-0479">Metal-binding</keyword>
<dbReference type="CDD" id="cd01878">
    <property type="entry name" value="HflX"/>
    <property type="match status" value="1"/>
</dbReference>
<dbReference type="Proteomes" id="UP001501337">
    <property type="component" value="Unassembled WGS sequence"/>
</dbReference>
<keyword evidence="3" id="KW-0460">Magnesium</keyword>
<evidence type="ECO:0000256" key="1">
    <source>
        <dbReference type="ARBA" id="ARBA00022723"/>
    </source>
</evidence>
<evidence type="ECO:0000313" key="8">
    <source>
        <dbReference type="Proteomes" id="UP001501337"/>
    </source>
</evidence>
<keyword evidence="2 5" id="KW-0547">Nucleotide-binding</keyword>
<dbReference type="Gene3D" id="6.10.250.2860">
    <property type="match status" value="1"/>
</dbReference>
<dbReference type="PIRSF" id="PIRSF006809">
    <property type="entry name" value="GTP-binding_hflX_prd"/>
    <property type="match status" value="1"/>
</dbReference>
<dbReference type="PRINTS" id="PR00326">
    <property type="entry name" value="GTP1OBG"/>
</dbReference>
<comment type="function">
    <text evidence="5">GTPase that associates with the 50S ribosomal subunit and may have a role during protein synthesis or ribosome biogenesis.</text>
</comment>
<dbReference type="NCBIfam" id="TIGR03156">
    <property type="entry name" value="GTP_HflX"/>
    <property type="match status" value="1"/>
</dbReference>
<name>A0ABP7NIT5_9GAMM</name>
<dbReference type="SUPFAM" id="SSF52540">
    <property type="entry name" value="P-loop containing nucleoside triphosphate hydrolases"/>
    <property type="match status" value="1"/>
</dbReference>
<comment type="subunit">
    <text evidence="5">Monomer. Associates with the 50S ribosomal subunit.</text>
</comment>
<dbReference type="RefSeq" id="WP_344802767.1">
    <property type="nucleotide sequence ID" value="NZ_BAABBO010000001.1"/>
</dbReference>
<dbReference type="EMBL" id="BAABBO010000001">
    <property type="protein sequence ID" value="GAA3948115.1"/>
    <property type="molecule type" value="Genomic_DNA"/>
</dbReference>
<dbReference type="NCBIfam" id="NF008280">
    <property type="entry name" value="PRK11058.1"/>
    <property type="match status" value="1"/>
</dbReference>
<dbReference type="InterPro" id="IPR027417">
    <property type="entry name" value="P-loop_NTPase"/>
</dbReference>
<gene>
    <name evidence="5 7" type="primary">hflX</name>
    <name evidence="7" type="ORF">GCM10022278_04100</name>
</gene>
<dbReference type="Pfam" id="PF01926">
    <property type="entry name" value="MMR_HSR1"/>
    <property type="match status" value="1"/>
</dbReference>
<dbReference type="PANTHER" id="PTHR10229">
    <property type="entry name" value="GTP-BINDING PROTEIN HFLX"/>
    <property type="match status" value="1"/>
</dbReference>
<reference evidence="8" key="1">
    <citation type="journal article" date="2019" name="Int. J. Syst. Evol. Microbiol.">
        <title>The Global Catalogue of Microorganisms (GCM) 10K type strain sequencing project: providing services to taxonomists for standard genome sequencing and annotation.</title>
        <authorList>
            <consortium name="The Broad Institute Genomics Platform"/>
            <consortium name="The Broad Institute Genome Sequencing Center for Infectious Disease"/>
            <person name="Wu L."/>
            <person name="Ma J."/>
        </authorList>
    </citation>
    <scope>NUCLEOTIDE SEQUENCE [LARGE SCALE GENOMIC DNA]</scope>
    <source>
        <strain evidence="8">JCM 17555</strain>
    </source>
</reference>
<keyword evidence="5" id="KW-0963">Cytoplasm</keyword>
<dbReference type="PANTHER" id="PTHR10229:SF0">
    <property type="entry name" value="GTP-BINDING PROTEIN 6-RELATED"/>
    <property type="match status" value="1"/>
</dbReference>
<evidence type="ECO:0000256" key="2">
    <source>
        <dbReference type="ARBA" id="ARBA00022741"/>
    </source>
</evidence>
<protein>
    <recommendedName>
        <fullName evidence="5">GTPase HflX</fullName>
    </recommendedName>
    <alternativeName>
        <fullName evidence="5">GTP-binding protein HflX</fullName>
    </alternativeName>
</protein>
<evidence type="ECO:0000313" key="7">
    <source>
        <dbReference type="EMBL" id="GAA3948115.1"/>
    </source>
</evidence>
<keyword evidence="4 5" id="KW-0342">GTP-binding</keyword>
<dbReference type="InterPro" id="IPR016496">
    <property type="entry name" value="GTPase_HflX"/>
</dbReference>
<dbReference type="PROSITE" id="PS51705">
    <property type="entry name" value="G_HFLX"/>
    <property type="match status" value="1"/>
</dbReference>
<feature type="domain" description="Hflx-type G" evidence="6">
    <location>
        <begin position="198"/>
        <end position="372"/>
    </location>
</feature>
<comment type="similarity">
    <text evidence="5">Belongs to the TRAFAC class OBG-HflX-like GTPase superfamily. HflX GTPase family.</text>
</comment>
<dbReference type="InterPro" id="IPR025121">
    <property type="entry name" value="GTPase_HflX_N"/>
</dbReference>
<dbReference type="InterPro" id="IPR030394">
    <property type="entry name" value="G_HFLX_dom"/>
</dbReference>
<evidence type="ECO:0000256" key="3">
    <source>
        <dbReference type="ARBA" id="ARBA00022842"/>
    </source>
</evidence>
<dbReference type="InterPro" id="IPR032305">
    <property type="entry name" value="GTP-bd_M"/>
</dbReference>
<comment type="subcellular location">
    <subcellularLocation>
        <location evidence="5">Cytoplasm</location>
    </subcellularLocation>
    <text evidence="5">May associate with membranes.</text>
</comment>
<sequence length="461" mass="52141">MFDRPDTGERALLVHLELDKENDCEDPQEFVDLALSAGVEVLEVVSVNRHHATPKFFVGSGKVEELSAIVRLHKADVVLFNHALSPSQERNLEKAMEVRVLDRVGLILDIFAQRARTHEGKLQVELAQLEYMSTRLIRGWTHLERQKGGIGLRGPGETQLETDRRLLRARIKSIHKRLEKVRRQREQGRRARLRNEVPVVALVGYTNAGKSTLFNRLTSSDVFAANQLFATLDPTLRRIELDGFGPIIFADTVGFIRHLPHKLVDAFRATLEETRDADLLLHLVDASDPRRDDNQKQVAEVLKEIGADTVPAVKVMNKIDALDQAQWPLDSTGGRVDRDAEGLPERVWVSAANGQGIDTLLDTIAELLGTDVRLLTIRCDMQMHSRLRSRFFERNVVENEAVDEEGRPLLTVRIEQHILDQLLSHADVKLSEILVEDHAPHRVSHKDDEFEVNDNDDTLPA</sequence>
<evidence type="ECO:0000259" key="6">
    <source>
        <dbReference type="PROSITE" id="PS51705"/>
    </source>
</evidence>
<accession>A0ABP7NIT5</accession>
<proteinExistence type="inferred from homology"/>
<evidence type="ECO:0000256" key="5">
    <source>
        <dbReference type="HAMAP-Rule" id="MF_00900"/>
    </source>
</evidence>
<dbReference type="Gene3D" id="3.40.50.11060">
    <property type="entry name" value="GTPase HflX, N-terminal domain"/>
    <property type="match status" value="1"/>
</dbReference>
<dbReference type="Gene3D" id="3.40.50.300">
    <property type="entry name" value="P-loop containing nucleotide triphosphate hydrolases"/>
    <property type="match status" value="1"/>
</dbReference>
<dbReference type="InterPro" id="IPR042108">
    <property type="entry name" value="GTPase_HflX_N_sf"/>
</dbReference>
<organism evidence="7 8">
    <name type="scientific">Allohahella marinimesophila</name>
    <dbReference type="NCBI Taxonomy" id="1054972"/>
    <lineage>
        <taxon>Bacteria</taxon>
        <taxon>Pseudomonadati</taxon>
        <taxon>Pseudomonadota</taxon>
        <taxon>Gammaproteobacteria</taxon>
        <taxon>Oceanospirillales</taxon>
        <taxon>Hahellaceae</taxon>
        <taxon>Allohahella</taxon>
    </lineage>
</organism>
<evidence type="ECO:0000256" key="4">
    <source>
        <dbReference type="ARBA" id="ARBA00023134"/>
    </source>
</evidence>
<dbReference type="Pfam" id="PF16360">
    <property type="entry name" value="GTP-bdg_M"/>
    <property type="match status" value="1"/>
</dbReference>